<dbReference type="PANTHER" id="PTHR35565:SF3">
    <property type="entry name" value="TYPE VI SECRETION SYSTEM SHEATH PROTEIN TSSC1"/>
    <property type="match status" value="1"/>
</dbReference>
<dbReference type="AlphaFoldDB" id="A0A7X4KM04"/>
<dbReference type="InterPro" id="IPR044031">
    <property type="entry name" value="TssC1_N"/>
</dbReference>
<dbReference type="PANTHER" id="PTHR35565">
    <property type="entry name" value="CYTOPLASMIC PROTEIN-RELATED"/>
    <property type="match status" value="1"/>
</dbReference>
<organism evidence="3 4">
    <name type="scientific">Pseudoduganella aquatica</name>
    <dbReference type="NCBI Taxonomy" id="2660641"/>
    <lineage>
        <taxon>Bacteria</taxon>
        <taxon>Pseudomonadati</taxon>
        <taxon>Pseudomonadota</taxon>
        <taxon>Betaproteobacteria</taxon>
        <taxon>Burkholderiales</taxon>
        <taxon>Oxalobacteraceae</taxon>
        <taxon>Telluria group</taxon>
        <taxon>Pseudoduganella</taxon>
    </lineage>
</organism>
<feature type="domain" description="TssC1 C-terminal" evidence="2">
    <location>
        <begin position="382"/>
        <end position="492"/>
    </location>
</feature>
<evidence type="ECO:0000259" key="2">
    <source>
        <dbReference type="Pfam" id="PF18945"/>
    </source>
</evidence>
<sequence>MSAQMQAAQPQAAHGSAVAEVSLLDEIVEQSKVAKSSVEHERAKDIIGELVSQVLEGSMPVSHNLSGTLDARVAELDSLISRQLSAIMHAPEFQKLERSWTGLHYLVKNSATGQNLKIRMLNATKRELVKDFQSALEFDQSTMFKKVYEEEFGTFGGAPYAALLGDFEISRQPEDMYFIEQMSHVAAASHAPFISAGSPELFGLESYGELGKPRDLAKVFDTVEYAKWKAFRESEDARYVGLTLPRFLGRLPFNPVDGNSVEGFNFVEEVDGTDHHKYLWCNAAYAFGAKLTKAFGEFGWCAAIRGVEGGGLVDDLPTHTFKTDEGEVALKCPTEVAITDRREKELSDLGFISLVHCKNTAYAAFFGAQSAQKARKYSSEAANANAVLSSQLQYIFAVSRIAHYMKAMMRDKVGSFAAASGVEDFLNRWLMKYVLLDDNASQDQKARFPLREASVQVHEVPGRPGVYRAVSFLRPHFQLDELSVSLRLVAELPQPTKC</sequence>
<evidence type="ECO:0000313" key="3">
    <source>
        <dbReference type="EMBL" id="MYN07677.1"/>
    </source>
</evidence>
<dbReference type="Pfam" id="PF05943">
    <property type="entry name" value="VipB"/>
    <property type="match status" value="1"/>
</dbReference>
<gene>
    <name evidence="3" type="primary">tssC</name>
    <name evidence="3" type="ORF">GTP77_10005</name>
</gene>
<dbReference type="Pfam" id="PF18945">
    <property type="entry name" value="VipB_2"/>
    <property type="match status" value="1"/>
</dbReference>
<comment type="caution">
    <text evidence="3">The sequence shown here is derived from an EMBL/GenBank/DDBJ whole genome shotgun (WGS) entry which is preliminary data.</text>
</comment>
<proteinExistence type="predicted"/>
<dbReference type="InterPro" id="IPR044032">
    <property type="entry name" value="TssC1_C"/>
</dbReference>
<evidence type="ECO:0000259" key="1">
    <source>
        <dbReference type="Pfam" id="PF05943"/>
    </source>
</evidence>
<keyword evidence="4" id="KW-1185">Reference proteome</keyword>
<reference evidence="3 4" key="1">
    <citation type="submission" date="2019-12" db="EMBL/GenBank/DDBJ databases">
        <title>Novel species isolated from a subtropical stream in China.</title>
        <authorList>
            <person name="Lu H."/>
        </authorList>
    </citation>
    <scope>NUCLEOTIDE SEQUENCE [LARGE SCALE GENOMIC DNA]</scope>
    <source>
        <strain evidence="3 4">FT127W</strain>
    </source>
</reference>
<dbReference type="Proteomes" id="UP000450676">
    <property type="component" value="Unassembled WGS sequence"/>
</dbReference>
<protein>
    <submittedName>
        <fullName evidence="3">Type VI secretion system contractile sheath large subunit</fullName>
    </submittedName>
</protein>
<dbReference type="NCBIfam" id="TIGR03355">
    <property type="entry name" value="VI_chp_2"/>
    <property type="match status" value="1"/>
</dbReference>
<dbReference type="InterPro" id="IPR010269">
    <property type="entry name" value="T6SS_TssC-like"/>
</dbReference>
<evidence type="ECO:0000313" key="4">
    <source>
        <dbReference type="Proteomes" id="UP000450676"/>
    </source>
</evidence>
<feature type="domain" description="TssC1 N-terminal" evidence="1">
    <location>
        <begin position="70"/>
        <end position="372"/>
    </location>
</feature>
<dbReference type="EMBL" id="WWCU01000008">
    <property type="protein sequence ID" value="MYN07677.1"/>
    <property type="molecule type" value="Genomic_DNA"/>
</dbReference>
<name>A0A7X4KM04_9BURK</name>
<accession>A0A7X4KM04</accession>
<dbReference type="RefSeq" id="WP_161072016.1">
    <property type="nucleotide sequence ID" value="NZ_CP086370.1"/>
</dbReference>